<feature type="non-terminal residue" evidence="2">
    <location>
        <position position="227"/>
    </location>
</feature>
<dbReference type="PANTHER" id="PTHR23355">
    <property type="entry name" value="RIBONUCLEASE"/>
    <property type="match status" value="1"/>
</dbReference>
<dbReference type="AlphaFoldDB" id="A0A813LXA0"/>
<dbReference type="Gene3D" id="2.40.50.690">
    <property type="match status" value="1"/>
</dbReference>
<dbReference type="GO" id="GO:0000175">
    <property type="term" value="F:3'-5'-RNA exonuclease activity"/>
    <property type="evidence" value="ECO:0007669"/>
    <property type="project" value="TreeGrafter"/>
</dbReference>
<dbReference type="GO" id="GO:0006402">
    <property type="term" value="P:mRNA catabolic process"/>
    <property type="evidence" value="ECO:0007669"/>
    <property type="project" value="TreeGrafter"/>
</dbReference>
<evidence type="ECO:0000256" key="1">
    <source>
        <dbReference type="SAM" id="MobiDB-lite"/>
    </source>
</evidence>
<name>A0A813LXA0_POLGL</name>
<feature type="non-terminal residue" evidence="2">
    <location>
        <position position="1"/>
    </location>
</feature>
<reference evidence="2" key="1">
    <citation type="submission" date="2021-02" db="EMBL/GenBank/DDBJ databases">
        <authorList>
            <person name="Dougan E. K."/>
            <person name="Rhodes N."/>
            <person name="Thang M."/>
            <person name="Chan C."/>
        </authorList>
    </citation>
    <scope>NUCLEOTIDE SEQUENCE</scope>
</reference>
<feature type="compositionally biased region" description="Acidic residues" evidence="1">
    <location>
        <begin position="182"/>
        <end position="191"/>
    </location>
</feature>
<protein>
    <submittedName>
        <fullName evidence="2">Uncharacterized protein</fullName>
    </submittedName>
</protein>
<feature type="compositionally biased region" description="Pro residues" evidence="1">
    <location>
        <begin position="25"/>
        <end position="36"/>
    </location>
</feature>
<gene>
    <name evidence="2" type="ORF">PGLA2088_LOCUS50497</name>
</gene>
<evidence type="ECO:0000313" key="2">
    <source>
        <dbReference type="EMBL" id="CAE8741497.1"/>
    </source>
</evidence>
<dbReference type="Proteomes" id="UP000626109">
    <property type="component" value="Unassembled WGS sequence"/>
</dbReference>
<proteinExistence type="predicted"/>
<dbReference type="SUPFAM" id="SSF50249">
    <property type="entry name" value="Nucleic acid-binding proteins"/>
    <property type="match status" value="1"/>
</dbReference>
<dbReference type="InterPro" id="IPR050180">
    <property type="entry name" value="RNR_Ribonuclease"/>
</dbReference>
<feature type="compositionally biased region" description="Polar residues" evidence="1">
    <location>
        <begin position="192"/>
        <end position="201"/>
    </location>
</feature>
<feature type="region of interest" description="Disordered" evidence="1">
    <location>
        <begin position="1"/>
        <end position="101"/>
    </location>
</feature>
<dbReference type="PANTHER" id="PTHR23355:SF9">
    <property type="entry name" value="DIS3-LIKE EXONUCLEASE 2"/>
    <property type="match status" value="1"/>
</dbReference>
<sequence length="227" mass="23366">ADNTRQAPSGDALPATSLGTMLAGRPPPPPLPPGLTPPGEEGSGASAWLGASNGTGGPATSSTASPGLAKADENKPATKAPDGDVEFSGAPPGTTRRNLFPPYLDEEAVRQGLASGALLRGTVRVNGQKPGVAFVKPDGAKSTTKDFVVRGKTHRNRSVHGDIVIVQLVGRDDGRGPQTQDKDEDEDEEQDVLQSGATQNSDSDEEIVFGGARITGDDLKGRAVRAR</sequence>
<comment type="caution">
    <text evidence="2">The sequence shown here is derived from an EMBL/GenBank/DDBJ whole genome shotgun (WGS) entry which is preliminary data.</text>
</comment>
<organism evidence="2 3">
    <name type="scientific">Polarella glacialis</name>
    <name type="common">Dinoflagellate</name>
    <dbReference type="NCBI Taxonomy" id="89957"/>
    <lineage>
        <taxon>Eukaryota</taxon>
        <taxon>Sar</taxon>
        <taxon>Alveolata</taxon>
        <taxon>Dinophyceae</taxon>
        <taxon>Suessiales</taxon>
        <taxon>Suessiaceae</taxon>
        <taxon>Polarella</taxon>
    </lineage>
</organism>
<dbReference type="InterPro" id="IPR012340">
    <property type="entry name" value="NA-bd_OB-fold"/>
</dbReference>
<evidence type="ECO:0000313" key="3">
    <source>
        <dbReference type="Proteomes" id="UP000626109"/>
    </source>
</evidence>
<accession>A0A813LXA0</accession>
<feature type="region of interest" description="Disordered" evidence="1">
    <location>
        <begin position="169"/>
        <end position="212"/>
    </location>
</feature>
<dbReference type="EMBL" id="CAJNNW010037396">
    <property type="protein sequence ID" value="CAE8741497.1"/>
    <property type="molecule type" value="Genomic_DNA"/>
</dbReference>